<feature type="transmembrane region" description="Helical" evidence="1">
    <location>
        <begin position="21"/>
        <end position="39"/>
    </location>
</feature>
<dbReference type="EMBL" id="KV454303">
    <property type="protein sequence ID" value="ODQ69459.1"/>
    <property type="molecule type" value="Genomic_DNA"/>
</dbReference>
<gene>
    <name evidence="2" type="ORF">LIPSTDRAFT_75678</name>
</gene>
<keyword evidence="1" id="KW-0472">Membrane</keyword>
<keyword evidence="3" id="KW-1185">Reference proteome</keyword>
<dbReference type="GO" id="GO:0005886">
    <property type="term" value="C:plasma membrane"/>
    <property type="evidence" value="ECO:0007669"/>
    <property type="project" value="TreeGrafter"/>
</dbReference>
<evidence type="ECO:0000313" key="2">
    <source>
        <dbReference type="EMBL" id="ODQ69459.1"/>
    </source>
</evidence>
<evidence type="ECO:0000256" key="1">
    <source>
        <dbReference type="SAM" id="Phobius"/>
    </source>
</evidence>
<evidence type="ECO:0000313" key="3">
    <source>
        <dbReference type="Proteomes" id="UP000094385"/>
    </source>
</evidence>
<dbReference type="GO" id="GO:0030007">
    <property type="term" value="P:intracellular potassium ion homeostasis"/>
    <property type="evidence" value="ECO:0007669"/>
    <property type="project" value="TreeGrafter"/>
</dbReference>
<dbReference type="OrthoDB" id="9999863at2759"/>
<proteinExistence type="predicted"/>
<evidence type="ECO:0008006" key="4">
    <source>
        <dbReference type="Google" id="ProtNLM"/>
    </source>
</evidence>
<dbReference type="GO" id="GO:0140107">
    <property type="term" value="F:high-affinity potassium ion transmembrane transporter activity"/>
    <property type="evidence" value="ECO:0007669"/>
    <property type="project" value="TreeGrafter"/>
</dbReference>
<dbReference type="PANTHER" id="PTHR31064:SF37">
    <property type="entry name" value="TRANSPORTER, PUTATIVE (EUROFUNG)-RELATED"/>
    <property type="match status" value="1"/>
</dbReference>
<keyword evidence="1" id="KW-1133">Transmembrane helix</keyword>
<sequence>MSARRKILKRLRPRVHFLTLHYAYFIGMCFLTSIIFWGASTPARSVRYIDSLFLTISAMTRAGLNTVNLSTLNTFQQVLLFFLIILGSAVGVSPYGRCYGQSFFSRYYVAIIAIFPIARLLIYPI</sequence>
<name>A0A1E3PVK1_LIPST</name>
<keyword evidence="1" id="KW-0812">Transmembrane</keyword>
<dbReference type="AlphaFoldDB" id="A0A1E3PVK1"/>
<feature type="transmembrane region" description="Helical" evidence="1">
    <location>
        <begin position="107"/>
        <end position="124"/>
    </location>
</feature>
<protein>
    <recommendedName>
        <fullName evidence="4">Cation transporter</fullName>
    </recommendedName>
</protein>
<dbReference type="STRING" id="675824.A0A1E3PVK1"/>
<organism evidence="2 3">
    <name type="scientific">Lipomyces starkeyi NRRL Y-11557</name>
    <dbReference type="NCBI Taxonomy" id="675824"/>
    <lineage>
        <taxon>Eukaryota</taxon>
        <taxon>Fungi</taxon>
        <taxon>Dikarya</taxon>
        <taxon>Ascomycota</taxon>
        <taxon>Saccharomycotina</taxon>
        <taxon>Lipomycetes</taxon>
        <taxon>Lipomycetales</taxon>
        <taxon>Lipomycetaceae</taxon>
        <taxon>Lipomyces</taxon>
    </lineage>
</organism>
<dbReference type="PANTHER" id="PTHR31064">
    <property type="entry name" value="POTASSIUM TRANSPORT PROTEIN DDB_G0292412-RELATED"/>
    <property type="match status" value="1"/>
</dbReference>
<reference evidence="2 3" key="1">
    <citation type="journal article" date="2016" name="Proc. Natl. Acad. Sci. U.S.A.">
        <title>Comparative genomics of biotechnologically important yeasts.</title>
        <authorList>
            <person name="Riley R."/>
            <person name="Haridas S."/>
            <person name="Wolfe K.H."/>
            <person name="Lopes M.R."/>
            <person name="Hittinger C.T."/>
            <person name="Goeker M."/>
            <person name="Salamov A.A."/>
            <person name="Wisecaver J.H."/>
            <person name="Long T.M."/>
            <person name="Calvey C.H."/>
            <person name="Aerts A.L."/>
            <person name="Barry K.W."/>
            <person name="Choi C."/>
            <person name="Clum A."/>
            <person name="Coughlan A.Y."/>
            <person name="Deshpande S."/>
            <person name="Douglass A.P."/>
            <person name="Hanson S.J."/>
            <person name="Klenk H.-P."/>
            <person name="LaButti K.M."/>
            <person name="Lapidus A."/>
            <person name="Lindquist E.A."/>
            <person name="Lipzen A.M."/>
            <person name="Meier-Kolthoff J.P."/>
            <person name="Ohm R.A."/>
            <person name="Otillar R.P."/>
            <person name="Pangilinan J.L."/>
            <person name="Peng Y."/>
            <person name="Rokas A."/>
            <person name="Rosa C.A."/>
            <person name="Scheuner C."/>
            <person name="Sibirny A.A."/>
            <person name="Slot J.C."/>
            <person name="Stielow J.B."/>
            <person name="Sun H."/>
            <person name="Kurtzman C.P."/>
            <person name="Blackwell M."/>
            <person name="Grigoriev I.V."/>
            <person name="Jeffries T.W."/>
        </authorList>
    </citation>
    <scope>NUCLEOTIDE SEQUENCE [LARGE SCALE GENOMIC DNA]</scope>
    <source>
        <strain evidence="2 3">NRRL Y-11557</strain>
    </source>
</reference>
<accession>A0A1E3PVK1</accession>
<dbReference type="InterPro" id="IPR051143">
    <property type="entry name" value="TrkH_K-transport"/>
</dbReference>
<dbReference type="Proteomes" id="UP000094385">
    <property type="component" value="Unassembled WGS sequence"/>
</dbReference>
<feature type="transmembrane region" description="Helical" evidence="1">
    <location>
        <begin position="74"/>
        <end position="95"/>
    </location>
</feature>
<dbReference type="GO" id="GO:1990573">
    <property type="term" value="P:potassium ion import across plasma membrane"/>
    <property type="evidence" value="ECO:0007669"/>
    <property type="project" value="TreeGrafter"/>
</dbReference>